<feature type="compositionally biased region" description="Low complexity" evidence="4">
    <location>
        <begin position="10"/>
        <end position="20"/>
    </location>
</feature>
<feature type="compositionally biased region" description="Polar residues" evidence="4">
    <location>
        <begin position="377"/>
        <end position="386"/>
    </location>
</feature>
<sequence length="834" mass="90212">ERHRGDHYGNNTPTTITNNNSSDGGYHHRHSRGPRSDSHSPLNRHCRSPSNFHSTGFSDGGAGGGGTRRPFDSPPRYPPSNAVGRGGGFRPMGGGGGGFRPPIADGGKGGGAGGFRPTSGGGFGSNFQVPLSGQKRGFGFSGRGGSPDHNDHRSYAKLFVGSVANTAREEDIRPLFEEHGNVIEVALIKDKRTQQRGCCFIKYATSEEADRAIRAFHNRYTLPGGVGPIQVRYADGERERLGSVEFKLFVGSMNKQAMEKDIEEIFAPYGRVEDVFLMRDELKQSRGCGFVKYSHRDMAMAAINALNGIYTMRGCDQPLTVRFADPKRPRAGESRGGTAFGGPGLGPCFPPPVIRPSPNLGEPMGVRPPPNAWHPMSPQSMRSSNAGMPGFGNNFSPRSGDMPLSSAQGGPFADPGGPIEGSLPGLAVSSSSVPQQQSLSLPSLPIPSSGPQVSPLPKPLQSSQDVPPSLQLQTQAPTSYSQTPSLNVPMRQFGQPLALRSTGTTSFGQAQPQFFGMSGQPPVSQPQVQQLASSATAQQISPNINLQPQSQTAIPNQQQLPSSVPQQFPPLIQQSPSQLALMLSQQTQSLQASFQSSQQAFSQLQQQLQLMQPSNQSIMLQQASQAAKQQSQWTGIARQTVSSNPAATATAEMPSSASATPTLPGTNTVGLLKCNWTEHTSPDGYKYYYDNVTGESKWEKPEELVLFEQQQQQQKPSVQQPQAQSHPQAQVMPTQQVPQPKQAQVQTQPQQARFPTQVLSQIRPHQQMQQPIPSYQPSGPTIDTNVQVTATAVNDPARFQQGLQTVQDWIWKNKTAENSYYRHAMHELVLESFE</sequence>
<evidence type="ECO:0000259" key="5">
    <source>
        <dbReference type="PROSITE" id="PS50020"/>
    </source>
</evidence>
<dbReference type="Proteomes" id="UP001370490">
    <property type="component" value="Unassembled WGS sequence"/>
</dbReference>
<dbReference type="PROSITE" id="PS50020">
    <property type="entry name" value="WW_DOMAIN_2"/>
    <property type="match status" value="1"/>
</dbReference>
<organism evidence="7 8">
    <name type="scientific">Dillenia turbinata</name>
    <dbReference type="NCBI Taxonomy" id="194707"/>
    <lineage>
        <taxon>Eukaryota</taxon>
        <taxon>Viridiplantae</taxon>
        <taxon>Streptophyta</taxon>
        <taxon>Embryophyta</taxon>
        <taxon>Tracheophyta</taxon>
        <taxon>Spermatophyta</taxon>
        <taxon>Magnoliopsida</taxon>
        <taxon>eudicotyledons</taxon>
        <taxon>Gunneridae</taxon>
        <taxon>Pentapetalae</taxon>
        <taxon>Dilleniales</taxon>
        <taxon>Dilleniaceae</taxon>
        <taxon>Dillenia</taxon>
    </lineage>
</organism>
<feature type="non-terminal residue" evidence="7">
    <location>
        <position position="1"/>
    </location>
</feature>
<dbReference type="InterPro" id="IPR012677">
    <property type="entry name" value="Nucleotide-bd_a/b_plait_sf"/>
</dbReference>
<evidence type="ECO:0000313" key="7">
    <source>
        <dbReference type="EMBL" id="KAK6913664.1"/>
    </source>
</evidence>
<dbReference type="CDD" id="cd00201">
    <property type="entry name" value="WW"/>
    <property type="match status" value="1"/>
</dbReference>
<reference evidence="7 8" key="1">
    <citation type="submission" date="2023-12" db="EMBL/GenBank/DDBJ databases">
        <title>A high-quality genome assembly for Dillenia turbinata (Dilleniales).</title>
        <authorList>
            <person name="Chanderbali A."/>
        </authorList>
    </citation>
    <scope>NUCLEOTIDE SEQUENCE [LARGE SCALE GENOMIC DNA]</scope>
    <source>
        <strain evidence="7">LSX21</strain>
        <tissue evidence="7">Leaf</tissue>
    </source>
</reference>
<feature type="region of interest" description="Disordered" evidence="4">
    <location>
        <begin position="1"/>
        <end position="128"/>
    </location>
</feature>
<dbReference type="GO" id="GO:0003723">
    <property type="term" value="F:RNA binding"/>
    <property type="evidence" value="ECO:0007669"/>
    <property type="project" value="UniProtKB-UniRule"/>
</dbReference>
<protein>
    <submittedName>
        <fullName evidence="7">RNA recognition motif domain</fullName>
    </submittedName>
</protein>
<dbReference type="Gene3D" id="2.20.70.10">
    <property type="match status" value="1"/>
</dbReference>
<feature type="compositionally biased region" description="Low complexity" evidence="4">
    <location>
        <begin position="429"/>
        <end position="452"/>
    </location>
</feature>
<dbReference type="InterPro" id="IPR036020">
    <property type="entry name" value="WW_dom_sf"/>
</dbReference>
<keyword evidence="2 3" id="KW-0694">RNA-binding</keyword>
<feature type="region of interest" description="Disordered" evidence="4">
    <location>
        <begin position="326"/>
        <end position="488"/>
    </location>
</feature>
<feature type="compositionally biased region" description="Low complexity" evidence="4">
    <location>
        <begin position="520"/>
        <end position="535"/>
    </location>
</feature>
<dbReference type="SMART" id="SM00456">
    <property type="entry name" value="WW"/>
    <property type="match status" value="1"/>
</dbReference>
<dbReference type="SMART" id="SM00360">
    <property type="entry name" value="RRM"/>
    <property type="match status" value="2"/>
</dbReference>
<feature type="compositionally biased region" description="Low complexity" evidence="4">
    <location>
        <begin position="709"/>
        <end position="751"/>
    </location>
</feature>
<feature type="compositionally biased region" description="Gly residues" evidence="4">
    <location>
        <begin position="58"/>
        <end position="67"/>
    </location>
</feature>
<feature type="compositionally biased region" description="Gly residues" evidence="4">
    <location>
        <begin position="84"/>
        <end position="99"/>
    </location>
</feature>
<feature type="compositionally biased region" description="Polar residues" evidence="4">
    <location>
        <begin position="460"/>
        <end position="486"/>
    </location>
</feature>
<feature type="compositionally biased region" description="Gly residues" evidence="4">
    <location>
        <begin position="334"/>
        <end position="345"/>
    </location>
</feature>
<feature type="compositionally biased region" description="Polar residues" evidence="4">
    <location>
        <begin position="48"/>
        <end position="57"/>
    </location>
</feature>
<name>A0AAN8YSH4_9MAGN</name>
<dbReference type="FunFam" id="3.30.70.330:FF:000374">
    <property type="entry name" value="Flowering time control protein FCA"/>
    <property type="match status" value="1"/>
</dbReference>
<accession>A0AAN8YSH4</accession>
<dbReference type="Pfam" id="PF00397">
    <property type="entry name" value="WW"/>
    <property type="match status" value="1"/>
</dbReference>
<evidence type="ECO:0000256" key="3">
    <source>
        <dbReference type="PROSITE-ProRule" id="PRU00176"/>
    </source>
</evidence>
<keyword evidence="1" id="KW-0677">Repeat</keyword>
<evidence type="ECO:0000313" key="8">
    <source>
        <dbReference type="Proteomes" id="UP001370490"/>
    </source>
</evidence>
<feature type="compositionally biased region" description="Gly residues" evidence="4">
    <location>
        <begin position="106"/>
        <end position="124"/>
    </location>
</feature>
<gene>
    <name evidence="7" type="ORF">RJ641_020985</name>
</gene>
<dbReference type="Pfam" id="PF00076">
    <property type="entry name" value="RRM_1"/>
    <property type="match status" value="2"/>
</dbReference>
<dbReference type="Gene3D" id="3.30.70.330">
    <property type="match status" value="2"/>
</dbReference>
<feature type="compositionally biased region" description="Polar residues" evidence="4">
    <location>
        <begin position="502"/>
        <end position="512"/>
    </location>
</feature>
<feature type="region of interest" description="Disordered" evidence="4">
    <location>
        <begin position="708"/>
        <end position="751"/>
    </location>
</feature>
<dbReference type="EMBL" id="JBAMMX010000026">
    <property type="protein sequence ID" value="KAK6913664.1"/>
    <property type="molecule type" value="Genomic_DNA"/>
</dbReference>
<dbReference type="PROSITE" id="PS50102">
    <property type="entry name" value="RRM"/>
    <property type="match status" value="2"/>
</dbReference>
<evidence type="ECO:0000259" key="6">
    <source>
        <dbReference type="PROSITE" id="PS50102"/>
    </source>
</evidence>
<feature type="region of interest" description="Disordered" evidence="4">
    <location>
        <begin position="640"/>
        <end position="665"/>
    </location>
</feature>
<evidence type="ECO:0000256" key="4">
    <source>
        <dbReference type="SAM" id="MobiDB-lite"/>
    </source>
</evidence>
<evidence type="ECO:0000256" key="2">
    <source>
        <dbReference type="ARBA" id="ARBA00022884"/>
    </source>
</evidence>
<comment type="caution">
    <text evidence="7">The sequence shown here is derived from an EMBL/GenBank/DDBJ whole genome shotgun (WGS) entry which is preliminary data.</text>
</comment>
<dbReference type="FunFam" id="3.30.70.330:FF:000013">
    <property type="entry name" value="CUGBP Elav-like family member 1 isoform 2"/>
    <property type="match status" value="1"/>
</dbReference>
<dbReference type="InterPro" id="IPR001202">
    <property type="entry name" value="WW_dom"/>
</dbReference>
<dbReference type="SUPFAM" id="SSF51045">
    <property type="entry name" value="WW domain"/>
    <property type="match status" value="1"/>
</dbReference>
<feature type="domain" description="RRM" evidence="6">
    <location>
        <begin position="246"/>
        <end position="326"/>
    </location>
</feature>
<evidence type="ECO:0000256" key="1">
    <source>
        <dbReference type="ARBA" id="ARBA00022737"/>
    </source>
</evidence>
<feature type="domain" description="WW" evidence="5">
    <location>
        <begin position="670"/>
        <end position="703"/>
    </location>
</feature>
<dbReference type="AlphaFoldDB" id="A0AAN8YSH4"/>
<proteinExistence type="predicted"/>
<dbReference type="SUPFAM" id="SSF54928">
    <property type="entry name" value="RNA-binding domain, RBD"/>
    <property type="match status" value="2"/>
</dbReference>
<dbReference type="InterPro" id="IPR035979">
    <property type="entry name" value="RBD_domain_sf"/>
</dbReference>
<dbReference type="PANTHER" id="PTHR24012">
    <property type="entry name" value="RNA BINDING PROTEIN"/>
    <property type="match status" value="1"/>
</dbReference>
<keyword evidence="8" id="KW-1185">Reference proteome</keyword>
<feature type="region of interest" description="Disordered" evidence="4">
    <location>
        <begin position="502"/>
        <end position="536"/>
    </location>
</feature>
<dbReference type="InterPro" id="IPR000504">
    <property type="entry name" value="RRM_dom"/>
</dbReference>
<feature type="domain" description="RRM" evidence="6">
    <location>
        <begin position="156"/>
        <end position="236"/>
    </location>
</feature>